<comment type="caution">
    <text evidence="1">The sequence shown here is derived from an EMBL/GenBank/DDBJ whole genome shotgun (WGS) entry which is preliminary data.</text>
</comment>
<gene>
    <name evidence="1" type="ORF">SDC9_198584</name>
</gene>
<organism evidence="1">
    <name type="scientific">bioreactor metagenome</name>
    <dbReference type="NCBI Taxonomy" id="1076179"/>
    <lineage>
        <taxon>unclassified sequences</taxon>
        <taxon>metagenomes</taxon>
        <taxon>ecological metagenomes</taxon>
    </lineage>
</organism>
<sequence>MHNFPPFFSKHFNVSRREVIESDVANKSPVYPHFFHGMEVFNNPFPGDVIGDPVPVNTGLNRVGWGNKTGFQGF</sequence>
<evidence type="ECO:0000313" key="1">
    <source>
        <dbReference type="EMBL" id="MPN50944.1"/>
    </source>
</evidence>
<name>A0A645IRD2_9ZZZZ</name>
<accession>A0A645IRD2</accession>
<reference evidence="1" key="1">
    <citation type="submission" date="2019-08" db="EMBL/GenBank/DDBJ databases">
        <authorList>
            <person name="Kucharzyk K."/>
            <person name="Murdoch R.W."/>
            <person name="Higgins S."/>
            <person name="Loffler F."/>
        </authorList>
    </citation>
    <scope>NUCLEOTIDE SEQUENCE</scope>
</reference>
<protein>
    <submittedName>
        <fullName evidence="1">Uncharacterized protein</fullName>
    </submittedName>
</protein>
<proteinExistence type="predicted"/>
<dbReference type="AlphaFoldDB" id="A0A645IRD2"/>
<dbReference type="EMBL" id="VSSQ01115561">
    <property type="protein sequence ID" value="MPN50944.1"/>
    <property type="molecule type" value="Genomic_DNA"/>
</dbReference>